<evidence type="ECO:0000256" key="1">
    <source>
        <dbReference type="ARBA" id="ARBA00000632"/>
    </source>
</evidence>
<dbReference type="STRING" id="1267021.FPB0191_01342"/>
<evidence type="ECO:0000256" key="2">
    <source>
        <dbReference type="ARBA" id="ARBA00022529"/>
    </source>
</evidence>
<keyword evidence="4 7" id="KW-0378">Hydrolase</keyword>
<dbReference type="Proteomes" id="UP000030901">
    <property type="component" value="Chromosome"/>
</dbReference>
<dbReference type="InterPro" id="IPR034690">
    <property type="entry name" value="Endolysin_T4_type"/>
</dbReference>
<dbReference type="CDD" id="cd00737">
    <property type="entry name" value="lyz_endolysin_autolysin"/>
    <property type="match status" value="1"/>
</dbReference>
<dbReference type="HOGENOM" id="CLU_091641_3_3_6"/>
<dbReference type="Gene3D" id="1.10.530.40">
    <property type="match status" value="1"/>
</dbReference>
<dbReference type="EMBL" id="CP009056">
    <property type="protein sequence ID" value="AJA45162.1"/>
    <property type="molecule type" value="Genomic_DNA"/>
</dbReference>
<dbReference type="GO" id="GO:0042742">
    <property type="term" value="P:defense response to bacterium"/>
    <property type="evidence" value="ECO:0007669"/>
    <property type="project" value="UniProtKB-KW"/>
</dbReference>
<proteinExistence type="inferred from homology"/>
<keyword evidence="5" id="KW-1035">Host cytoplasm</keyword>
<dbReference type="InterPro" id="IPR002196">
    <property type="entry name" value="Glyco_hydro_24"/>
</dbReference>
<dbReference type="PANTHER" id="PTHR38107:SF3">
    <property type="entry name" value="LYSOZYME RRRD-RELATED"/>
    <property type="match status" value="1"/>
</dbReference>
<dbReference type="RefSeq" id="WP_039104879.1">
    <property type="nucleotide sequence ID" value="NZ_CAMKYH010000016.1"/>
</dbReference>
<dbReference type="EC" id="3.2.1.17" evidence="7"/>
<comment type="catalytic activity">
    <reaction evidence="1 7">
        <text>Hydrolysis of (1-&gt;4)-beta-linkages between N-acetylmuramic acid and N-acetyl-D-glucosamine residues in a peptidoglycan and between N-acetyl-D-glucosamine residues in chitodextrins.</text>
        <dbReference type="EC" id="3.2.1.17"/>
    </reaction>
</comment>
<protein>
    <recommendedName>
        <fullName evidence="7">Lysozyme</fullName>
        <ecNumber evidence="7">3.2.1.17</ecNumber>
    </recommendedName>
</protein>
<evidence type="ECO:0000313" key="8">
    <source>
        <dbReference type="EMBL" id="AJA45162.1"/>
    </source>
</evidence>
<evidence type="ECO:0000256" key="5">
    <source>
        <dbReference type="ARBA" id="ARBA00023200"/>
    </source>
</evidence>
<gene>
    <name evidence="8" type="ORF">FPB0191_01342</name>
</gene>
<dbReference type="KEGG" id="fpp:FPB0191_01342"/>
<evidence type="ECO:0000256" key="6">
    <source>
        <dbReference type="ARBA" id="ARBA00023295"/>
    </source>
</evidence>
<dbReference type="Pfam" id="PF00959">
    <property type="entry name" value="Phage_lysozyme"/>
    <property type="match status" value="1"/>
</dbReference>
<dbReference type="AlphaFoldDB" id="A0A0A7S2T9"/>
<dbReference type="InterPro" id="IPR023346">
    <property type="entry name" value="Lysozyme-like_dom_sf"/>
</dbReference>
<evidence type="ECO:0000256" key="7">
    <source>
        <dbReference type="RuleBase" id="RU003788"/>
    </source>
</evidence>
<evidence type="ECO:0000256" key="4">
    <source>
        <dbReference type="ARBA" id="ARBA00022801"/>
    </source>
</evidence>
<dbReference type="GO" id="GO:0003796">
    <property type="term" value="F:lysozyme activity"/>
    <property type="evidence" value="ECO:0007669"/>
    <property type="project" value="UniProtKB-EC"/>
</dbReference>
<dbReference type="InterPro" id="IPR023347">
    <property type="entry name" value="Lysozyme_dom_sf"/>
</dbReference>
<dbReference type="HAMAP" id="MF_04110">
    <property type="entry name" value="ENDOLYSIN_T4"/>
    <property type="match status" value="1"/>
</dbReference>
<keyword evidence="3 7" id="KW-0081">Bacteriolytic enzyme</keyword>
<name>A0A0A7S2T9_FRIPE</name>
<keyword evidence="6 7" id="KW-0326">Glycosidase</keyword>
<evidence type="ECO:0000256" key="3">
    <source>
        <dbReference type="ARBA" id="ARBA00022638"/>
    </source>
</evidence>
<sequence>MIISNKGLNLIKKFESLRLKAYQSLSGNWEIGYRHTKNVTPNDMISELQADCFLIQDLYQIEQSINDSVCVDINQNQFDALCSLIMDIGIMVFNKSALLIKLNKADYLGASKEFKKFNKSENLVLAKLIRRRKMETELFCSDL</sequence>
<keyword evidence="9" id="KW-1185">Reference proteome</keyword>
<dbReference type="OrthoDB" id="8141296at2"/>
<dbReference type="GO" id="GO:0009253">
    <property type="term" value="P:peptidoglycan catabolic process"/>
    <property type="evidence" value="ECO:0007669"/>
    <property type="project" value="InterPro"/>
</dbReference>
<dbReference type="InterPro" id="IPR051018">
    <property type="entry name" value="Bacteriophage_GH24"/>
</dbReference>
<reference evidence="8 9" key="1">
    <citation type="journal article" date="2014" name="Appl. Environ. Microbiol.">
        <title>Gut symbionts from distinct hosts exhibit genotoxic activity via divergent colibactin biosynthetic pathways.</title>
        <authorList>
            <person name="Engel P."/>
            <person name="Vizcaino M.I."/>
            <person name="Crawford J.M."/>
        </authorList>
    </citation>
    <scope>NUCLEOTIDE SEQUENCE [LARGE SCALE GENOMIC DNA]</scope>
    <source>
        <strain evidence="8 9">PEB0191</strain>
    </source>
</reference>
<dbReference type="SUPFAM" id="SSF53955">
    <property type="entry name" value="Lysozyme-like"/>
    <property type="match status" value="1"/>
</dbReference>
<comment type="similarity">
    <text evidence="7">Belongs to the glycosyl hydrolase 24 family.</text>
</comment>
<dbReference type="GO" id="GO:0016998">
    <property type="term" value="P:cell wall macromolecule catabolic process"/>
    <property type="evidence" value="ECO:0007669"/>
    <property type="project" value="InterPro"/>
</dbReference>
<dbReference type="PANTHER" id="PTHR38107">
    <property type="match status" value="1"/>
</dbReference>
<organism evidence="8 9">
    <name type="scientific">Frischella perrara</name>
    <dbReference type="NCBI Taxonomy" id="1267021"/>
    <lineage>
        <taxon>Bacteria</taxon>
        <taxon>Pseudomonadati</taxon>
        <taxon>Pseudomonadota</taxon>
        <taxon>Gammaproteobacteria</taxon>
        <taxon>Orbales</taxon>
        <taxon>Orbaceae</taxon>
        <taxon>Frischella</taxon>
    </lineage>
</organism>
<evidence type="ECO:0000313" key="9">
    <source>
        <dbReference type="Proteomes" id="UP000030901"/>
    </source>
</evidence>
<keyword evidence="2 7" id="KW-0929">Antimicrobial</keyword>
<accession>A0A0A7S2T9</accession>
<dbReference type="InterPro" id="IPR033907">
    <property type="entry name" value="Endolysin_autolysin"/>
</dbReference>
<dbReference type="GO" id="GO:0031640">
    <property type="term" value="P:killing of cells of another organism"/>
    <property type="evidence" value="ECO:0007669"/>
    <property type="project" value="UniProtKB-KW"/>
</dbReference>